<dbReference type="Gene3D" id="2.40.160.20">
    <property type="match status" value="1"/>
</dbReference>
<dbReference type="InterPro" id="IPR027385">
    <property type="entry name" value="Beta-barrel_OMP"/>
</dbReference>
<protein>
    <submittedName>
        <fullName evidence="9">Porin family protein</fullName>
    </submittedName>
</protein>
<organism evidence="9 10">
    <name type="scientific">Bradyrhizobium arachidis</name>
    <dbReference type="NCBI Taxonomy" id="858423"/>
    <lineage>
        <taxon>Bacteria</taxon>
        <taxon>Pseudomonadati</taxon>
        <taxon>Pseudomonadota</taxon>
        <taxon>Alphaproteobacteria</taxon>
        <taxon>Hyphomicrobiales</taxon>
        <taxon>Nitrobacteraceae</taxon>
        <taxon>Bradyrhizobium</taxon>
    </lineage>
</organism>
<feature type="compositionally biased region" description="Polar residues" evidence="6">
    <location>
        <begin position="160"/>
        <end position="169"/>
    </location>
</feature>
<evidence type="ECO:0000256" key="7">
    <source>
        <dbReference type="SAM" id="SignalP"/>
    </source>
</evidence>
<comment type="similarity">
    <text evidence="5">Belongs to the Omp25/RopB family.</text>
</comment>
<dbReference type="PANTHER" id="PTHR34001:SF3">
    <property type="entry name" value="BLL7405 PROTEIN"/>
    <property type="match status" value="1"/>
</dbReference>
<evidence type="ECO:0000313" key="10">
    <source>
        <dbReference type="Proteomes" id="UP000594015"/>
    </source>
</evidence>
<feature type="region of interest" description="Disordered" evidence="6">
    <location>
        <begin position="160"/>
        <end position="189"/>
    </location>
</feature>
<dbReference type="KEGG" id="barh:WN72_45510"/>
<evidence type="ECO:0000259" key="8">
    <source>
        <dbReference type="Pfam" id="PF13505"/>
    </source>
</evidence>
<dbReference type="AlphaFoldDB" id="A0AAE7P041"/>
<dbReference type="PANTHER" id="PTHR34001">
    <property type="entry name" value="BLL7405 PROTEIN"/>
    <property type="match status" value="1"/>
</dbReference>
<evidence type="ECO:0000256" key="1">
    <source>
        <dbReference type="ARBA" id="ARBA00004442"/>
    </source>
</evidence>
<dbReference type="InterPro" id="IPR011250">
    <property type="entry name" value="OMP/PagP_B-barrel"/>
</dbReference>
<keyword evidence="3" id="KW-0472">Membrane</keyword>
<evidence type="ECO:0000256" key="3">
    <source>
        <dbReference type="ARBA" id="ARBA00023136"/>
    </source>
</evidence>
<keyword evidence="2 7" id="KW-0732">Signal</keyword>
<sequence length="189" mass="19749">MKWLLVAAMAAGLVSSAFAADAPAAKPVVKAPAPAGFNWTSCYVGVQGGGSWGKSEHVARAGDAVGPTLTGTFNLTGGVAGGAFGCDFQIEKTVLGFENDASWTNTHGSAQDLPPFNRTALSSTRERWIDMFRGRIGYAIDQFLIYGTAGVAFAGTEVTVSSPEGQVTDSKTRTGPRGRSRRRMGGVDR</sequence>
<feature type="domain" description="Outer membrane protein beta-barrel" evidence="8">
    <location>
        <begin position="28"/>
        <end position="176"/>
    </location>
</feature>
<gene>
    <name evidence="9" type="ORF">WN72_45510</name>
</gene>
<feature type="chain" id="PRO_5041989944" evidence="7">
    <location>
        <begin position="20"/>
        <end position="189"/>
    </location>
</feature>
<evidence type="ECO:0000256" key="4">
    <source>
        <dbReference type="ARBA" id="ARBA00023237"/>
    </source>
</evidence>
<dbReference type="Pfam" id="PF13505">
    <property type="entry name" value="OMP_b-brl"/>
    <property type="match status" value="1"/>
</dbReference>
<evidence type="ECO:0000313" key="9">
    <source>
        <dbReference type="EMBL" id="QOZ72735.1"/>
    </source>
</evidence>
<feature type="signal peptide" evidence="7">
    <location>
        <begin position="1"/>
        <end position="19"/>
    </location>
</feature>
<dbReference type="Proteomes" id="UP000594015">
    <property type="component" value="Chromosome"/>
</dbReference>
<dbReference type="SUPFAM" id="SSF56925">
    <property type="entry name" value="OMPA-like"/>
    <property type="match status" value="1"/>
</dbReference>
<evidence type="ECO:0000256" key="6">
    <source>
        <dbReference type="SAM" id="MobiDB-lite"/>
    </source>
</evidence>
<evidence type="ECO:0000256" key="5">
    <source>
        <dbReference type="ARBA" id="ARBA00038306"/>
    </source>
</evidence>
<evidence type="ECO:0000256" key="2">
    <source>
        <dbReference type="ARBA" id="ARBA00022729"/>
    </source>
</evidence>
<proteinExistence type="inferred from homology"/>
<reference evidence="9 10" key="1">
    <citation type="submission" date="2018-06" db="EMBL/GenBank/DDBJ databases">
        <title>Comparative genomics of Bradyrhizobium nodulating Arachidis hypogaea.</title>
        <authorList>
            <person name="Li Y."/>
        </authorList>
    </citation>
    <scope>NUCLEOTIDE SEQUENCE [LARGE SCALE GENOMIC DNA]</scope>
    <source>
        <strain evidence="9 10">CCBAU 051107</strain>
    </source>
</reference>
<name>A0AAE7P041_9BRAD</name>
<accession>A0AAE7P041</accession>
<dbReference type="RefSeq" id="WP_092212265.1">
    <property type="nucleotide sequence ID" value="NZ_CP030050.1"/>
</dbReference>
<comment type="subcellular location">
    <subcellularLocation>
        <location evidence="1">Cell outer membrane</location>
    </subcellularLocation>
</comment>
<feature type="compositionally biased region" description="Basic residues" evidence="6">
    <location>
        <begin position="174"/>
        <end position="189"/>
    </location>
</feature>
<dbReference type="InterPro" id="IPR051692">
    <property type="entry name" value="OMP-like"/>
</dbReference>
<keyword evidence="4" id="KW-0998">Cell outer membrane</keyword>
<dbReference type="EMBL" id="CP030050">
    <property type="protein sequence ID" value="QOZ72735.1"/>
    <property type="molecule type" value="Genomic_DNA"/>
</dbReference>